<dbReference type="Proteomes" id="UP000736335">
    <property type="component" value="Unassembled WGS sequence"/>
</dbReference>
<name>A0A9P6L748_9AGAM</name>
<protein>
    <submittedName>
        <fullName evidence="1">Uncharacterized protein</fullName>
    </submittedName>
</protein>
<keyword evidence="2" id="KW-1185">Reference proteome</keyword>
<sequence>MKALPPSTSDVSNHRCRRGGRVYAGRALNRHLFVKAGHRHPGKENGIHIKGDLQNGIGPCGIEGNGIANRTTSVKDNDKRDSCVTKCTVDKRRRQQWTYHRSKEPTRKTSNGTDTILQPFTLPPVLLRLKPQGVRGQTVSSRVVVAVHAFIAESSIPTAFHQPPERRANAEKLCIDKKTTGTTRSPSISQNPWGVVCESTCGRESEAGNVEGNAGPS</sequence>
<evidence type="ECO:0000313" key="1">
    <source>
        <dbReference type="EMBL" id="KAF9785503.1"/>
    </source>
</evidence>
<reference evidence="1" key="1">
    <citation type="journal article" date="2020" name="Nat. Commun.">
        <title>Large-scale genome sequencing of mycorrhizal fungi provides insights into the early evolution of symbiotic traits.</title>
        <authorList>
            <person name="Miyauchi S."/>
            <person name="Kiss E."/>
            <person name="Kuo A."/>
            <person name="Drula E."/>
            <person name="Kohler A."/>
            <person name="Sanchez-Garcia M."/>
            <person name="Morin E."/>
            <person name="Andreopoulos B."/>
            <person name="Barry K.W."/>
            <person name="Bonito G."/>
            <person name="Buee M."/>
            <person name="Carver A."/>
            <person name="Chen C."/>
            <person name="Cichocki N."/>
            <person name="Clum A."/>
            <person name="Culley D."/>
            <person name="Crous P.W."/>
            <person name="Fauchery L."/>
            <person name="Girlanda M."/>
            <person name="Hayes R.D."/>
            <person name="Keri Z."/>
            <person name="LaButti K."/>
            <person name="Lipzen A."/>
            <person name="Lombard V."/>
            <person name="Magnuson J."/>
            <person name="Maillard F."/>
            <person name="Murat C."/>
            <person name="Nolan M."/>
            <person name="Ohm R.A."/>
            <person name="Pangilinan J."/>
            <person name="Pereira M.F."/>
            <person name="Perotto S."/>
            <person name="Peter M."/>
            <person name="Pfister S."/>
            <person name="Riley R."/>
            <person name="Sitrit Y."/>
            <person name="Stielow J.B."/>
            <person name="Szollosi G."/>
            <person name="Zifcakova L."/>
            <person name="Stursova M."/>
            <person name="Spatafora J.W."/>
            <person name="Tedersoo L."/>
            <person name="Vaario L.M."/>
            <person name="Yamada A."/>
            <person name="Yan M."/>
            <person name="Wang P."/>
            <person name="Xu J."/>
            <person name="Bruns T."/>
            <person name="Baldrian P."/>
            <person name="Vilgalys R."/>
            <person name="Dunand C."/>
            <person name="Henrissat B."/>
            <person name="Grigoriev I.V."/>
            <person name="Hibbett D."/>
            <person name="Nagy L.G."/>
            <person name="Martin F.M."/>
        </authorList>
    </citation>
    <scope>NUCLEOTIDE SEQUENCE</scope>
    <source>
        <strain evidence="1">UH-Tt-Lm1</strain>
    </source>
</reference>
<organism evidence="1 2">
    <name type="scientific">Thelephora terrestris</name>
    <dbReference type="NCBI Taxonomy" id="56493"/>
    <lineage>
        <taxon>Eukaryota</taxon>
        <taxon>Fungi</taxon>
        <taxon>Dikarya</taxon>
        <taxon>Basidiomycota</taxon>
        <taxon>Agaricomycotina</taxon>
        <taxon>Agaricomycetes</taxon>
        <taxon>Thelephorales</taxon>
        <taxon>Thelephoraceae</taxon>
        <taxon>Thelephora</taxon>
    </lineage>
</organism>
<reference evidence="1" key="2">
    <citation type="submission" date="2020-11" db="EMBL/GenBank/DDBJ databases">
        <authorList>
            <consortium name="DOE Joint Genome Institute"/>
            <person name="Kuo A."/>
            <person name="Miyauchi S."/>
            <person name="Kiss E."/>
            <person name="Drula E."/>
            <person name="Kohler A."/>
            <person name="Sanchez-Garcia M."/>
            <person name="Andreopoulos B."/>
            <person name="Barry K.W."/>
            <person name="Bonito G."/>
            <person name="Buee M."/>
            <person name="Carver A."/>
            <person name="Chen C."/>
            <person name="Cichocki N."/>
            <person name="Clum A."/>
            <person name="Culley D."/>
            <person name="Crous P.W."/>
            <person name="Fauchery L."/>
            <person name="Girlanda M."/>
            <person name="Hayes R."/>
            <person name="Keri Z."/>
            <person name="Labutti K."/>
            <person name="Lipzen A."/>
            <person name="Lombard V."/>
            <person name="Magnuson J."/>
            <person name="Maillard F."/>
            <person name="Morin E."/>
            <person name="Murat C."/>
            <person name="Nolan M."/>
            <person name="Ohm R."/>
            <person name="Pangilinan J."/>
            <person name="Pereira M."/>
            <person name="Perotto S."/>
            <person name="Peter M."/>
            <person name="Riley R."/>
            <person name="Sitrit Y."/>
            <person name="Stielow B."/>
            <person name="Szollosi G."/>
            <person name="Zifcakova L."/>
            <person name="Stursova M."/>
            <person name="Spatafora J.W."/>
            <person name="Tedersoo L."/>
            <person name="Vaario L.-M."/>
            <person name="Yamada A."/>
            <person name="Yan M."/>
            <person name="Wang P."/>
            <person name="Xu J."/>
            <person name="Bruns T."/>
            <person name="Baldrian P."/>
            <person name="Vilgalys R."/>
            <person name="Henrissat B."/>
            <person name="Grigoriev I.V."/>
            <person name="Hibbett D."/>
            <person name="Nagy L.G."/>
            <person name="Martin F.M."/>
        </authorList>
    </citation>
    <scope>NUCLEOTIDE SEQUENCE</scope>
    <source>
        <strain evidence="1">UH-Tt-Lm1</strain>
    </source>
</reference>
<evidence type="ECO:0000313" key="2">
    <source>
        <dbReference type="Proteomes" id="UP000736335"/>
    </source>
</evidence>
<dbReference type="AlphaFoldDB" id="A0A9P6L748"/>
<accession>A0A9P6L748</accession>
<proteinExistence type="predicted"/>
<dbReference type="EMBL" id="WIUZ02000007">
    <property type="protein sequence ID" value="KAF9785503.1"/>
    <property type="molecule type" value="Genomic_DNA"/>
</dbReference>
<comment type="caution">
    <text evidence="1">The sequence shown here is derived from an EMBL/GenBank/DDBJ whole genome shotgun (WGS) entry which is preliminary data.</text>
</comment>
<gene>
    <name evidence="1" type="ORF">BJ322DRAFT_835107</name>
</gene>